<sequence>MFILKFFWVSISFIILIFTLYFYDETKNSDIEIFLSYSMFLLTFPSGLIILSFLSGIIYLIALMFDSRFEGFEVNRFYLIIEWFIFFFIGYIQWFFVTPFFHRKITKR</sequence>
<name>A0A6N2TBS4_CITAM</name>
<protein>
    <submittedName>
        <fullName evidence="2">Uncharacterized protein</fullName>
    </submittedName>
</protein>
<keyword evidence="1" id="KW-0472">Membrane</keyword>
<feature type="transmembrane region" description="Helical" evidence="1">
    <location>
        <begin position="77"/>
        <end position="101"/>
    </location>
</feature>
<proteinExistence type="predicted"/>
<feature type="transmembrane region" description="Helical" evidence="1">
    <location>
        <begin position="6"/>
        <end position="23"/>
    </location>
</feature>
<keyword evidence="1" id="KW-1133">Transmembrane helix</keyword>
<dbReference type="AlphaFoldDB" id="A0A6N2TBS4"/>
<dbReference type="EMBL" id="CACRTI010000003">
    <property type="protein sequence ID" value="VYT01176.1"/>
    <property type="molecule type" value="Genomic_DNA"/>
</dbReference>
<reference evidence="2" key="1">
    <citation type="submission" date="2019-11" db="EMBL/GenBank/DDBJ databases">
        <authorList>
            <person name="Feng L."/>
        </authorList>
    </citation>
    <scope>NUCLEOTIDE SEQUENCE</scope>
    <source>
        <strain evidence="2">CAmalonaticusLFYP1</strain>
    </source>
</reference>
<gene>
    <name evidence="2" type="ORF">CALFYP1_02431</name>
</gene>
<organism evidence="2">
    <name type="scientific">Citrobacter amalonaticus</name>
    <dbReference type="NCBI Taxonomy" id="35703"/>
    <lineage>
        <taxon>Bacteria</taxon>
        <taxon>Pseudomonadati</taxon>
        <taxon>Pseudomonadota</taxon>
        <taxon>Gammaproteobacteria</taxon>
        <taxon>Enterobacterales</taxon>
        <taxon>Enterobacteriaceae</taxon>
        <taxon>Citrobacter</taxon>
    </lineage>
</organism>
<evidence type="ECO:0000313" key="2">
    <source>
        <dbReference type="EMBL" id="VYT01176.1"/>
    </source>
</evidence>
<evidence type="ECO:0000256" key="1">
    <source>
        <dbReference type="SAM" id="Phobius"/>
    </source>
</evidence>
<feature type="transmembrane region" description="Helical" evidence="1">
    <location>
        <begin position="35"/>
        <end position="65"/>
    </location>
</feature>
<accession>A0A6N2TBS4</accession>
<keyword evidence="1" id="KW-0812">Transmembrane</keyword>